<gene>
    <name evidence="1" type="ORF">WMO29_05480</name>
</gene>
<organism evidence="1 2">
    <name type="scientific">Laedolimicola intestinihominis</name>
    <dbReference type="NCBI Taxonomy" id="3133166"/>
    <lineage>
        <taxon>Bacteria</taxon>
        <taxon>Bacillati</taxon>
        <taxon>Bacillota</taxon>
        <taxon>Clostridia</taxon>
        <taxon>Lachnospirales</taxon>
        <taxon>Lachnospiraceae</taxon>
        <taxon>Laedolimicola</taxon>
    </lineage>
</organism>
<evidence type="ECO:0000313" key="2">
    <source>
        <dbReference type="Proteomes" id="UP001438008"/>
    </source>
</evidence>
<keyword evidence="2" id="KW-1185">Reference proteome</keyword>
<protein>
    <submittedName>
        <fullName evidence="1">Uncharacterized protein</fullName>
    </submittedName>
</protein>
<proteinExistence type="predicted"/>
<reference evidence="1 2" key="1">
    <citation type="submission" date="2024-03" db="EMBL/GenBank/DDBJ databases">
        <title>Human intestinal bacterial collection.</title>
        <authorList>
            <person name="Pauvert C."/>
            <person name="Hitch T.C.A."/>
            <person name="Clavel T."/>
        </authorList>
    </citation>
    <scope>NUCLEOTIDE SEQUENCE [LARGE SCALE GENOMIC DNA]</scope>
    <source>
        <strain evidence="1 2">CLA-AA-H132</strain>
    </source>
</reference>
<dbReference type="Proteomes" id="UP001438008">
    <property type="component" value="Unassembled WGS sequence"/>
</dbReference>
<accession>A0ABV1FEX8</accession>
<name>A0ABV1FEX8_9FIRM</name>
<comment type="caution">
    <text evidence="1">The sequence shown here is derived from an EMBL/GenBank/DDBJ whole genome shotgun (WGS) entry which is preliminary data.</text>
</comment>
<sequence length="111" mass="13437">MIEEYVELLILAYFRNHVDEYSLSELRHSIGISFAQLEDMLERMIVEKKLIYEEAMLRISFAGRMWLMNSPMEEYYEAKEGELENSVLKEAWPLDKPFYVRNFSKKKWRNS</sequence>
<dbReference type="EMBL" id="JBBMFE010000003">
    <property type="protein sequence ID" value="MEQ2471942.1"/>
    <property type="molecule type" value="Genomic_DNA"/>
</dbReference>
<dbReference type="RefSeq" id="WP_349164099.1">
    <property type="nucleotide sequence ID" value="NZ_JBBMFE010000003.1"/>
</dbReference>
<evidence type="ECO:0000313" key="1">
    <source>
        <dbReference type="EMBL" id="MEQ2471942.1"/>
    </source>
</evidence>